<dbReference type="InterPro" id="IPR041664">
    <property type="entry name" value="AAA_16"/>
</dbReference>
<dbReference type="EMBL" id="JBHSAM010000017">
    <property type="protein sequence ID" value="MFC4099356.1"/>
    <property type="molecule type" value="Genomic_DNA"/>
</dbReference>
<dbReference type="Proteomes" id="UP001595715">
    <property type="component" value="Unassembled WGS sequence"/>
</dbReference>
<dbReference type="PRINTS" id="PR00364">
    <property type="entry name" value="DISEASERSIST"/>
</dbReference>
<keyword evidence="2" id="KW-0547">Nucleotide-binding</keyword>
<reference evidence="3" key="1">
    <citation type="journal article" date="2019" name="Int. J. Syst. Evol. Microbiol.">
        <title>The Global Catalogue of Microorganisms (GCM) 10K type strain sequencing project: providing services to taxonomists for standard genome sequencing and annotation.</title>
        <authorList>
            <consortium name="The Broad Institute Genomics Platform"/>
            <consortium name="The Broad Institute Genome Sequencing Center for Infectious Disease"/>
            <person name="Wu L."/>
            <person name="Ma J."/>
        </authorList>
    </citation>
    <scope>NUCLEOTIDE SEQUENCE [LARGE SCALE GENOMIC DNA]</scope>
    <source>
        <strain evidence="3">IBRC-M 10987</strain>
    </source>
</reference>
<gene>
    <name evidence="2" type="ORF">ACFOZ8_06755</name>
</gene>
<protein>
    <submittedName>
        <fullName evidence="2">ATP-binding protein</fullName>
    </submittedName>
</protein>
<organism evidence="2 3">
    <name type="scientific">Paenibacillus xanthanilyticus</name>
    <dbReference type="NCBI Taxonomy" id="1783531"/>
    <lineage>
        <taxon>Bacteria</taxon>
        <taxon>Bacillati</taxon>
        <taxon>Bacillota</taxon>
        <taxon>Bacilli</taxon>
        <taxon>Bacillales</taxon>
        <taxon>Paenibacillaceae</taxon>
        <taxon>Paenibacillus</taxon>
    </lineage>
</organism>
<dbReference type="Pfam" id="PF13191">
    <property type="entry name" value="AAA_16"/>
    <property type="match status" value="1"/>
</dbReference>
<comment type="caution">
    <text evidence="2">The sequence shown here is derived from an EMBL/GenBank/DDBJ whole genome shotgun (WGS) entry which is preliminary data.</text>
</comment>
<name>A0ABV8JYT6_9BACL</name>
<evidence type="ECO:0000313" key="3">
    <source>
        <dbReference type="Proteomes" id="UP001595715"/>
    </source>
</evidence>
<dbReference type="InterPro" id="IPR027417">
    <property type="entry name" value="P-loop_NTPase"/>
</dbReference>
<proteinExistence type="predicted"/>
<sequence>MVGLVRIQDLLKRKEEELFVGRGRELALLHGELAGDDDGWRLVHVHGPSGIGKSSLLRGLARDTGIAAVTLNGEDCRSPDQFVGQLHASLIRQGWPLPSDAAADAAALADRLNGAAGERQRLIILLDDFDASRSIWGWLREHWLPMLSVYFRVCTTGRDPLEEWQRSPGWAGLVRNLRLDPLHRHAVDRYMFARGIRDRESRDAIAHFAKGMPFALTLASDAVKQHGADALREGGMKRRLLHAVCGMLQNDVQDASEWRLLEAASVFWRFDQELMEDVSGQRLTDEAFRKFCGLPFVELSEAGGWRVADAAREWVRSDWRNRMPDAYDAYRRRAILVLQGRLAAAPADLQGRWAAELLYVHDPELLRNYGCPNLDERVWKAKVRGASVAELTSMAISPILLDETVHISCLRAIGEAEASSCSVLEVDDKPAACYAWVPLTPATRSLFELNPALRAYMTATPAQGNEVLLWTGCTLRHLDLSAFGLLLRGLFQELAGQSILLFVSFPYYADVFASLGFKRVVASDARCEDGGQLHAYRLDLRLSEPLSVQPPHTPTNSMTLQEAAALLKKALLNPHALESDPKLLRSLDQWEAIKRRMDSLESSLACAVRQAVSECLAKMGDGTEEERLQAQAIRLSYLQKIGTHEVVAARLCLSLSTYYRYLKKGFERVAHDLRRA</sequence>
<accession>A0ABV8JYT6</accession>
<keyword evidence="2" id="KW-0067">ATP-binding</keyword>
<dbReference type="SUPFAM" id="SSF52540">
    <property type="entry name" value="P-loop containing nucleoside triphosphate hydrolases"/>
    <property type="match status" value="1"/>
</dbReference>
<dbReference type="Gene3D" id="3.40.50.300">
    <property type="entry name" value="P-loop containing nucleotide triphosphate hydrolases"/>
    <property type="match status" value="1"/>
</dbReference>
<dbReference type="GO" id="GO:0005524">
    <property type="term" value="F:ATP binding"/>
    <property type="evidence" value="ECO:0007669"/>
    <property type="project" value="UniProtKB-KW"/>
</dbReference>
<feature type="domain" description="Orc1-like AAA ATPase" evidence="1">
    <location>
        <begin position="19"/>
        <end position="147"/>
    </location>
</feature>
<dbReference type="CDD" id="cd00267">
    <property type="entry name" value="ABC_ATPase"/>
    <property type="match status" value="1"/>
</dbReference>
<evidence type="ECO:0000313" key="2">
    <source>
        <dbReference type="EMBL" id="MFC4099356.1"/>
    </source>
</evidence>
<keyword evidence="3" id="KW-1185">Reference proteome</keyword>
<dbReference type="RefSeq" id="WP_377718047.1">
    <property type="nucleotide sequence ID" value="NZ_JBHSAM010000017.1"/>
</dbReference>
<evidence type="ECO:0000259" key="1">
    <source>
        <dbReference type="Pfam" id="PF13191"/>
    </source>
</evidence>